<dbReference type="EMBL" id="CP059472">
    <property type="protein sequence ID" value="QMS99099.1"/>
    <property type="molecule type" value="Genomic_DNA"/>
</dbReference>
<sequence>MKTLLAVLSVLFLSTIFHAQTAENVSGKIITENNEGQIKIKAAAISSSQTFKDLNYILITLKKGKSGTSSNKQSGKFSLKPNETRILSETNVNLAKSDGLKIFLFLKDEESDRTVAKDSLEINAGQFTAEVTFIPEKDLELSGLTIDETKTRMGQLFYESFFKKYNQIPEKYDGTVIITELPSFGRNSRITVTVDDLVIYSFLSKPDEEALEEEAESALNYLADYNANQNLREKEFKY</sequence>
<name>A0A7D7LN87_9FLAO</name>
<dbReference type="AlphaFoldDB" id="A0A7D7LN87"/>
<evidence type="ECO:0000313" key="8">
    <source>
        <dbReference type="Proteomes" id="UP000539710"/>
    </source>
</evidence>
<dbReference type="InterPro" id="IPR053722">
    <property type="entry name" value="Curli_assembly_CsgC/AgfC"/>
</dbReference>
<dbReference type="KEGG" id="cbau:H1R16_03585"/>
<dbReference type="EMBL" id="JACEUX010000003">
    <property type="protein sequence ID" value="MBA5247339.1"/>
    <property type="molecule type" value="Genomic_DNA"/>
</dbReference>
<dbReference type="InterPro" id="IPR018900">
    <property type="entry name" value="Curli_CsgE"/>
</dbReference>
<evidence type="ECO:0000313" key="6">
    <source>
        <dbReference type="EMBL" id="QMS99099.1"/>
    </source>
</evidence>
<dbReference type="NCBIfam" id="NF041112">
    <property type="entry name" value="chap_CsgH_alph"/>
    <property type="match status" value="1"/>
</dbReference>
<feature type="chain" id="PRO_5044656174" description="Curli production assembly/transport component CsgE" evidence="4">
    <location>
        <begin position="20"/>
        <end position="238"/>
    </location>
</feature>
<evidence type="ECO:0000256" key="4">
    <source>
        <dbReference type="SAM" id="SignalP"/>
    </source>
</evidence>
<organism evidence="6 7">
    <name type="scientific">Marnyiella aurantia</name>
    <dbReference type="NCBI Taxonomy" id="2758037"/>
    <lineage>
        <taxon>Bacteria</taxon>
        <taxon>Pseudomonadati</taxon>
        <taxon>Bacteroidota</taxon>
        <taxon>Flavobacteriia</taxon>
        <taxon>Flavobacteriales</taxon>
        <taxon>Weeksellaceae</taxon>
        <taxon>Marnyiella</taxon>
    </lineage>
</organism>
<dbReference type="Proteomes" id="UP000515349">
    <property type="component" value="Chromosome"/>
</dbReference>
<comment type="function">
    <text evidence="1">May be involved in the biogenesis of curli organelles.</text>
</comment>
<dbReference type="InterPro" id="IPR047726">
    <property type="entry name" value="CsgH_dom"/>
</dbReference>
<proteinExistence type="predicted"/>
<evidence type="ECO:0000256" key="2">
    <source>
        <dbReference type="ARBA" id="ARBA00014024"/>
    </source>
</evidence>
<evidence type="ECO:0000256" key="1">
    <source>
        <dbReference type="ARBA" id="ARBA00003989"/>
    </source>
</evidence>
<dbReference type="Pfam" id="PF10627">
    <property type="entry name" value="CsgE"/>
    <property type="match status" value="1"/>
</dbReference>
<evidence type="ECO:0000313" key="5">
    <source>
        <dbReference type="EMBL" id="MBA5247339.1"/>
    </source>
</evidence>
<feature type="signal peptide" evidence="4">
    <location>
        <begin position="1"/>
        <end position="19"/>
    </location>
</feature>
<reference evidence="8" key="2">
    <citation type="submission" date="2020-07" db="EMBL/GenBank/DDBJ databases">
        <title>Flavobacterium sp. xlx-214.</title>
        <authorList>
            <person name="Yang C."/>
        </authorList>
    </citation>
    <scope>NUCLEOTIDE SEQUENCE [LARGE SCALE GENOMIC DNA]</scope>
    <source>
        <strain evidence="8">CX-624</strain>
    </source>
</reference>
<dbReference type="Gene3D" id="2.60.40.2420">
    <property type="match status" value="1"/>
</dbReference>
<keyword evidence="8" id="KW-1185">Reference proteome</keyword>
<evidence type="ECO:0000313" key="7">
    <source>
        <dbReference type="Proteomes" id="UP000515349"/>
    </source>
</evidence>
<accession>A0A7D7LN87</accession>
<reference evidence="5" key="3">
    <citation type="submission" date="2020-07" db="EMBL/GenBank/DDBJ databases">
        <authorList>
            <person name="Yang C."/>
        </authorList>
    </citation>
    <scope>NUCLEOTIDE SEQUENCE</scope>
    <source>
        <strain evidence="5">Cx-624</strain>
    </source>
</reference>
<dbReference type="Proteomes" id="UP000539710">
    <property type="component" value="Unassembled WGS sequence"/>
</dbReference>
<keyword evidence="3 4" id="KW-0732">Signal</keyword>
<reference evidence="6 7" key="1">
    <citation type="submission" date="2020-07" db="EMBL/GenBank/DDBJ databases">
        <title>Chryseobacterium sp.cx-624.</title>
        <authorList>
            <person name="Yang C."/>
        </authorList>
    </citation>
    <scope>NUCLEOTIDE SEQUENCE [LARGE SCALE GENOMIC DNA]</scope>
    <source>
        <strain evidence="6">Cx-624</strain>
        <strain evidence="7">cx-624</strain>
    </source>
</reference>
<dbReference type="RefSeq" id="WP_181887445.1">
    <property type="nucleotide sequence ID" value="NZ_CP059472.1"/>
</dbReference>
<evidence type="ECO:0000256" key="3">
    <source>
        <dbReference type="ARBA" id="ARBA00022729"/>
    </source>
</evidence>
<gene>
    <name evidence="6" type="ORF">H1R16_03585</name>
    <name evidence="5" type="ORF">H2507_09175</name>
</gene>
<protein>
    <recommendedName>
        <fullName evidence="2">Curli production assembly/transport component CsgE</fullName>
    </recommendedName>
</protein>